<dbReference type="RefSeq" id="WP_130610040.1">
    <property type="nucleotide sequence ID" value="NZ_AP019400.1"/>
</dbReference>
<keyword evidence="2" id="KW-1185">Reference proteome</keyword>
<dbReference type="AlphaFoldDB" id="A0A3T1D6U0"/>
<name>A0A3T1D6U0_9BACL</name>
<dbReference type="EMBL" id="AP019400">
    <property type="protein sequence ID" value="BBI33781.1"/>
    <property type="molecule type" value="Genomic_DNA"/>
</dbReference>
<accession>A0A3T1D6U0</accession>
<dbReference type="KEGG" id="cohn:KCTCHS21_31800"/>
<reference evidence="1 2" key="1">
    <citation type="submission" date="2019-01" db="EMBL/GenBank/DDBJ databases">
        <title>Complete genome sequence of Cohnella hallensis HS21 isolated from Korean fir (Abies koreana) rhizospheric soil.</title>
        <authorList>
            <person name="Jiang L."/>
            <person name="Kang S.W."/>
            <person name="Kim S."/>
            <person name="Jung J."/>
            <person name="Kim C.Y."/>
            <person name="Kim D.H."/>
            <person name="Kim S.W."/>
            <person name="Lee J."/>
        </authorList>
    </citation>
    <scope>NUCLEOTIDE SEQUENCE [LARGE SCALE GENOMIC DNA]</scope>
    <source>
        <strain evidence="1 2">HS21</strain>
    </source>
</reference>
<evidence type="ECO:0000313" key="2">
    <source>
        <dbReference type="Proteomes" id="UP000289856"/>
    </source>
</evidence>
<dbReference type="Proteomes" id="UP000289856">
    <property type="component" value="Chromosome"/>
</dbReference>
<proteinExistence type="predicted"/>
<dbReference type="PROSITE" id="PS51257">
    <property type="entry name" value="PROKAR_LIPOPROTEIN"/>
    <property type="match status" value="1"/>
</dbReference>
<gene>
    <name evidence="1" type="ORF">KCTCHS21_31800</name>
</gene>
<sequence length="137" mass="15848">MWISIKKIIVLFAVFCLVFLIGCSKETTEQKNVNPIEYIESFDWHIEEKISKERLETKSLDPSIAGVVDLKPYVDKEIYITTYLLKEKQKTGMKIYASVYQVNEDIIGGYGHLELWVPGVFSLKDKKRLINEGTINK</sequence>
<protein>
    <submittedName>
        <fullName evidence="1">Uncharacterized protein</fullName>
    </submittedName>
</protein>
<organism evidence="1 2">
    <name type="scientific">Cohnella abietis</name>
    <dbReference type="NCBI Taxonomy" id="2507935"/>
    <lineage>
        <taxon>Bacteria</taxon>
        <taxon>Bacillati</taxon>
        <taxon>Bacillota</taxon>
        <taxon>Bacilli</taxon>
        <taxon>Bacillales</taxon>
        <taxon>Paenibacillaceae</taxon>
        <taxon>Cohnella</taxon>
    </lineage>
</organism>
<dbReference type="OrthoDB" id="2609564at2"/>
<evidence type="ECO:0000313" key="1">
    <source>
        <dbReference type="EMBL" id="BBI33781.1"/>
    </source>
</evidence>